<dbReference type="STRING" id="42155.A0A0R3RCC5"/>
<evidence type="ECO:0000256" key="6">
    <source>
        <dbReference type="ARBA" id="ARBA00025718"/>
    </source>
</evidence>
<dbReference type="InterPro" id="IPR009539">
    <property type="entry name" value="VANGL"/>
</dbReference>
<protein>
    <submittedName>
        <fullName evidence="8">Ovule protein</fullName>
    </submittedName>
</protein>
<sequence length="67" mass="7877">LNKYLKLTRQQPRHTADQVVAHLARCLSLRFTAATFLQRFFSSRFPFPVSLFLGFDLIIFSFSCHRN</sequence>
<feature type="transmembrane region" description="Helical" evidence="7">
    <location>
        <begin position="45"/>
        <end position="64"/>
    </location>
</feature>
<organism evidence="8">
    <name type="scientific">Brugia timori</name>
    <dbReference type="NCBI Taxonomy" id="42155"/>
    <lineage>
        <taxon>Eukaryota</taxon>
        <taxon>Metazoa</taxon>
        <taxon>Ecdysozoa</taxon>
        <taxon>Nematoda</taxon>
        <taxon>Chromadorea</taxon>
        <taxon>Rhabditida</taxon>
        <taxon>Spirurina</taxon>
        <taxon>Spiruromorpha</taxon>
        <taxon>Filarioidea</taxon>
        <taxon>Onchocercidae</taxon>
        <taxon>Brugia</taxon>
    </lineage>
</organism>
<reference evidence="8" key="1">
    <citation type="submission" date="2017-02" db="UniProtKB">
        <authorList>
            <consortium name="WormBaseParasite"/>
        </authorList>
    </citation>
    <scope>IDENTIFICATION</scope>
</reference>
<keyword evidence="5 7" id="KW-0472">Membrane</keyword>
<comment type="subcellular location">
    <subcellularLocation>
        <location evidence="1">Cell membrane</location>
        <topology evidence="1">Multi-pass membrane protein</topology>
    </subcellularLocation>
</comment>
<comment type="similarity">
    <text evidence="6">Belongs to the Vang family.</text>
</comment>
<dbReference type="GO" id="GO:0005886">
    <property type="term" value="C:plasma membrane"/>
    <property type="evidence" value="ECO:0007669"/>
    <property type="project" value="UniProtKB-SubCell"/>
</dbReference>
<evidence type="ECO:0000256" key="3">
    <source>
        <dbReference type="ARBA" id="ARBA00022692"/>
    </source>
</evidence>
<dbReference type="AlphaFoldDB" id="A0A0R3RCC5"/>
<dbReference type="WBParaSite" id="BTMF_0001769601-mRNA-1">
    <property type="protein sequence ID" value="BTMF_0001769601-mRNA-1"/>
    <property type="gene ID" value="BTMF_0001769601"/>
</dbReference>
<evidence type="ECO:0000256" key="1">
    <source>
        <dbReference type="ARBA" id="ARBA00004651"/>
    </source>
</evidence>
<evidence type="ECO:0000256" key="2">
    <source>
        <dbReference type="ARBA" id="ARBA00022475"/>
    </source>
</evidence>
<keyword evidence="2" id="KW-1003">Cell membrane</keyword>
<dbReference type="Pfam" id="PF06638">
    <property type="entry name" value="Strabismus"/>
    <property type="match status" value="1"/>
</dbReference>
<accession>A0A0R3RCC5</accession>
<evidence type="ECO:0000256" key="4">
    <source>
        <dbReference type="ARBA" id="ARBA00022989"/>
    </source>
</evidence>
<evidence type="ECO:0000256" key="5">
    <source>
        <dbReference type="ARBA" id="ARBA00023136"/>
    </source>
</evidence>
<proteinExistence type="inferred from homology"/>
<keyword evidence="4 7" id="KW-1133">Transmembrane helix</keyword>
<name>A0A0R3RCC5_9BILA</name>
<keyword evidence="3 7" id="KW-0812">Transmembrane</keyword>
<evidence type="ECO:0000313" key="8">
    <source>
        <dbReference type="WBParaSite" id="BTMF_0001769601-mRNA-1"/>
    </source>
</evidence>
<evidence type="ECO:0000256" key="7">
    <source>
        <dbReference type="SAM" id="Phobius"/>
    </source>
</evidence>